<protein>
    <recommendedName>
        <fullName evidence="3">beta-galactosidase</fullName>
        <ecNumber evidence="3">3.2.1.23</ecNumber>
    </recommendedName>
</protein>
<evidence type="ECO:0000256" key="5">
    <source>
        <dbReference type="ARBA" id="ARBA00022801"/>
    </source>
</evidence>
<evidence type="ECO:0000259" key="10">
    <source>
        <dbReference type="Pfam" id="PF08533"/>
    </source>
</evidence>
<evidence type="ECO:0000256" key="7">
    <source>
        <dbReference type="ARBA" id="ARBA00023295"/>
    </source>
</evidence>
<dbReference type="InterPro" id="IPR003476">
    <property type="entry name" value="Glyco_hydro_42"/>
</dbReference>
<feature type="domain" description="Beta-galactosidase C-terminal" evidence="10">
    <location>
        <begin position="633"/>
        <end position="686"/>
    </location>
</feature>
<keyword evidence="12" id="KW-1185">Reference proteome</keyword>
<dbReference type="GO" id="GO:0009341">
    <property type="term" value="C:beta-galactosidase complex"/>
    <property type="evidence" value="ECO:0007669"/>
    <property type="project" value="InterPro"/>
</dbReference>
<gene>
    <name evidence="11" type="ORF">FC83_GL001561</name>
</gene>
<keyword evidence="5" id="KW-0378">Hydrolase</keyword>
<dbReference type="GO" id="GO:0006012">
    <property type="term" value="P:galactose metabolic process"/>
    <property type="evidence" value="ECO:0007669"/>
    <property type="project" value="InterPro"/>
</dbReference>
<organism evidence="11 12">
    <name type="scientific">Agrilactobacillus composti DSM 18527 = JCM 14202</name>
    <dbReference type="NCBI Taxonomy" id="1423734"/>
    <lineage>
        <taxon>Bacteria</taxon>
        <taxon>Bacillati</taxon>
        <taxon>Bacillota</taxon>
        <taxon>Bacilli</taxon>
        <taxon>Lactobacillales</taxon>
        <taxon>Lactobacillaceae</taxon>
        <taxon>Agrilactobacillus</taxon>
    </lineage>
</organism>
<dbReference type="GO" id="GO:0046872">
    <property type="term" value="F:metal ion binding"/>
    <property type="evidence" value="ECO:0007669"/>
    <property type="project" value="UniProtKB-KW"/>
</dbReference>
<proteinExistence type="inferred from homology"/>
<dbReference type="GO" id="GO:0004565">
    <property type="term" value="F:beta-galactosidase activity"/>
    <property type="evidence" value="ECO:0007669"/>
    <property type="project" value="UniProtKB-EC"/>
</dbReference>
<dbReference type="PATRIC" id="fig|1423734.3.peg.1580"/>
<evidence type="ECO:0000256" key="3">
    <source>
        <dbReference type="ARBA" id="ARBA00012756"/>
    </source>
</evidence>
<dbReference type="EC" id="3.2.1.23" evidence="3"/>
<dbReference type="STRING" id="1423734.FC83_GL001561"/>
<sequence>MVLQDFLYGAAYYYEYLPYDRLDKDIEMMQAANINVVRIGESTWSTYEPQEGVFDFSKLDKVVDAMNAAGIKVIIGTPTYAIPTWLAKKYPEVLLTDKSGKREYGGRQLIDITNPTFRILSERIIRKMIKRTADKPNVVGFQVDNETKHFDTSSANVYIAFQKWLKQKFNGDLDAMNHAYGFDYWSNRINSWEDFPPANSTINGSFGTAFEAFKRTLVVDFLSWQVGIVNEYKHDNQFVTNNFDFEWRKQSFGLNADANHFEISKHFDITAIDVYHPTQDNLTGTEIAFCGDVARSIKDANYIVMETEAQAFRHWVPYPGQLTLQAYSHIASGANMIGYWHWHSIHNSYETYWKGLLGHDFKPNPVYNEAKVIGQELHDNGAVFVNTHKQNRVAFVVSNQALSAVDWFPYQNTIFDKTATHQYNDVLRAYYDPLYKLNVEVDIRQIGDPRINNDNYDFLVVPMLYSVSDADLQQLNTFVKNGGNILYSFRSGFTNQDVQVRTDVQPALISEAVGAEYELFVEPNRNYGTGKSEDNITITGTAELAQIKDQPIQYWMELLTPTTGKALATYNHPYWGKYAAITENQFGQGKAFYTGSYLNEKSITALYRYILKKIGLWTVRQEQQFPIINKRLVTKDNTTLDFYFNYSNDIQTVKFSSETGQGLTTNETIKKGDSFTLKPWGYQIFKAAAQY</sequence>
<dbReference type="InterPro" id="IPR013738">
    <property type="entry name" value="Beta_galactosidase_Trimer"/>
</dbReference>
<evidence type="ECO:0000313" key="12">
    <source>
        <dbReference type="Proteomes" id="UP000051236"/>
    </source>
</evidence>
<comment type="similarity">
    <text evidence="2">Belongs to the glycosyl hydrolase 42 family.</text>
</comment>
<dbReference type="RefSeq" id="WP_057002979.1">
    <property type="nucleotide sequence ID" value="NZ_AZGA01000088.1"/>
</dbReference>
<dbReference type="InterPro" id="IPR013529">
    <property type="entry name" value="Glyco_hydro_42_N"/>
</dbReference>
<dbReference type="InterPro" id="IPR013739">
    <property type="entry name" value="Beta_galactosidase_C"/>
</dbReference>
<evidence type="ECO:0000259" key="8">
    <source>
        <dbReference type="Pfam" id="PF02449"/>
    </source>
</evidence>
<evidence type="ECO:0000256" key="1">
    <source>
        <dbReference type="ARBA" id="ARBA00001412"/>
    </source>
</evidence>
<dbReference type="eggNOG" id="COG1874">
    <property type="taxonomic scope" value="Bacteria"/>
</dbReference>
<dbReference type="SUPFAM" id="SSF51445">
    <property type="entry name" value="(Trans)glycosidases"/>
    <property type="match status" value="1"/>
</dbReference>
<name>A0A0R1XJU7_9LACO</name>
<accession>A0A0R1XJU7</accession>
<evidence type="ECO:0000256" key="4">
    <source>
        <dbReference type="ARBA" id="ARBA00022723"/>
    </source>
</evidence>
<dbReference type="InterPro" id="IPR017853">
    <property type="entry name" value="GH"/>
</dbReference>
<evidence type="ECO:0000313" key="11">
    <source>
        <dbReference type="EMBL" id="KRM30430.1"/>
    </source>
</evidence>
<dbReference type="Pfam" id="PF08533">
    <property type="entry name" value="Glyco_hydro_42C"/>
    <property type="match status" value="1"/>
</dbReference>
<evidence type="ECO:0000256" key="2">
    <source>
        <dbReference type="ARBA" id="ARBA00005940"/>
    </source>
</evidence>
<evidence type="ECO:0000259" key="9">
    <source>
        <dbReference type="Pfam" id="PF08532"/>
    </source>
</evidence>
<dbReference type="PANTHER" id="PTHR36447">
    <property type="entry name" value="BETA-GALACTOSIDASE GANA"/>
    <property type="match status" value="1"/>
</dbReference>
<dbReference type="PANTHER" id="PTHR36447:SF2">
    <property type="entry name" value="BETA-GALACTOSIDASE YESZ"/>
    <property type="match status" value="1"/>
</dbReference>
<dbReference type="SUPFAM" id="SSF52317">
    <property type="entry name" value="Class I glutamine amidotransferase-like"/>
    <property type="match status" value="1"/>
</dbReference>
<reference evidence="11 12" key="1">
    <citation type="journal article" date="2015" name="Genome Announc.">
        <title>Expanding the biotechnology potential of lactobacilli through comparative genomics of 213 strains and associated genera.</title>
        <authorList>
            <person name="Sun Z."/>
            <person name="Harris H.M."/>
            <person name="McCann A."/>
            <person name="Guo C."/>
            <person name="Argimon S."/>
            <person name="Zhang W."/>
            <person name="Yang X."/>
            <person name="Jeffery I.B."/>
            <person name="Cooney J.C."/>
            <person name="Kagawa T.F."/>
            <person name="Liu W."/>
            <person name="Song Y."/>
            <person name="Salvetti E."/>
            <person name="Wrobel A."/>
            <person name="Rasinkangas P."/>
            <person name="Parkhill J."/>
            <person name="Rea M.C."/>
            <person name="O'Sullivan O."/>
            <person name="Ritari J."/>
            <person name="Douillard F.P."/>
            <person name="Paul Ross R."/>
            <person name="Yang R."/>
            <person name="Briner A.E."/>
            <person name="Felis G.E."/>
            <person name="de Vos W.M."/>
            <person name="Barrangou R."/>
            <person name="Klaenhammer T.R."/>
            <person name="Caufield P.W."/>
            <person name="Cui Y."/>
            <person name="Zhang H."/>
            <person name="O'Toole P.W."/>
        </authorList>
    </citation>
    <scope>NUCLEOTIDE SEQUENCE [LARGE SCALE GENOMIC DNA]</scope>
    <source>
        <strain evidence="11 12">DSM 18527</strain>
    </source>
</reference>
<dbReference type="AlphaFoldDB" id="A0A0R1XJU7"/>
<dbReference type="EMBL" id="AZGA01000088">
    <property type="protein sequence ID" value="KRM30430.1"/>
    <property type="molecule type" value="Genomic_DNA"/>
</dbReference>
<dbReference type="Gene3D" id="3.20.20.80">
    <property type="entry name" value="Glycosidases"/>
    <property type="match status" value="1"/>
</dbReference>
<dbReference type="Gene3D" id="3.40.50.880">
    <property type="match status" value="1"/>
</dbReference>
<dbReference type="InterPro" id="IPR029062">
    <property type="entry name" value="Class_I_gatase-like"/>
</dbReference>
<keyword evidence="6" id="KW-0862">Zinc</keyword>
<comment type="catalytic activity">
    <reaction evidence="1">
        <text>Hydrolysis of terminal non-reducing beta-D-galactose residues in beta-D-galactosides.</text>
        <dbReference type="EC" id="3.2.1.23"/>
    </reaction>
</comment>
<keyword evidence="4" id="KW-0479">Metal-binding</keyword>
<keyword evidence="7" id="KW-0326">Glycosidase</keyword>
<dbReference type="Proteomes" id="UP000051236">
    <property type="component" value="Unassembled WGS sequence"/>
</dbReference>
<comment type="caution">
    <text evidence="11">The sequence shown here is derived from an EMBL/GenBank/DDBJ whole genome shotgun (WGS) entry which is preliminary data.</text>
</comment>
<evidence type="ECO:0000256" key="6">
    <source>
        <dbReference type="ARBA" id="ARBA00022833"/>
    </source>
</evidence>
<dbReference type="CDD" id="cd03143">
    <property type="entry name" value="A4_beta-galactosidase_middle_domain"/>
    <property type="match status" value="1"/>
</dbReference>
<feature type="domain" description="Glycoside hydrolase family 42 N-terminal" evidence="8">
    <location>
        <begin position="12"/>
        <end position="378"/>
    </location>
</feature>
<feature type="domain" description="Beta-galactosidase trimerisation" evidence="9">
    <location>
        <begin position="418"/>
        <end position="616"/>
    </location>
</feature>
<dbReference type="Pfam" id="PF08532">
    <property type="entry name" value="Glyco_hydro_42M"/>
    <property type="match status" value="1"/>
</dbReference>
<dbReference type="Pfam" id="PF02449">
    <property type="entry name" value="Glyco_hydro_42"/>
    <property type="match status" value="1"/>
</dbReference>